<reference evidence="2" key="2">
    <citation type="submission" date="2015-01" db="EMBL/GenBank/DDBJ databases">
        <title>Evolutionary Origins and Diversification of the Mycorrhizal Mutualists.</title>
        <authorList>
            <consortium name="DOE Joint Genome Institute"/>
            <consortium name="Mycorrhizal Genomics Consortium"/>
            <person name="Kohler A."/>
            <person name="Kuo A."/>
            <person name="Nagy L.G."/>
            <person name="Floudas D."/>
            <person name="Copeland A."/>
            <person name="Barry K.W."/>
            <person name="Cichocki N."/>
            <person name="Veneault-Fourrey C."/>
            <person name="LaButti K."/>
            <person name="Lindquist E.A."/>
            <person name="Lipzen A."/>
            <person name="Lundell T."/>
            <person name="Morin E."/>
            <person name="Murat C."/>
            <person name="Riley R."/>
            <person name="Ohm R."/>
            <person name="Sun H."/>
            <person name="Tunlid A."/>
            <person name="Henrissat B."/>
            <person name="Grigoriev I.V."/>
            <person name="Hibbett D.S."/>
            <person name="Martin F."/>
        </authorList>
    </citation>
    <scope>NUCLEOTIDE SEQUENCE [LARGE SCALE GENOMIC DNA]</scope>
    <source>
        <strain evidence="2">ATCC 200175</strain>
    </source>
</reference>
<dbReference type="EMBL" id="KN819354">
    <property type="protein sequence ID" value="KIJ13227.1"/>
    <property type="molecule type" value="Genomic_DNA"/>
</dbReference>
<evidence type="ECO:0000313" key="1">
    <source>
        <dbReference type="EMBL" id="KIJ13227.1"/>
    </source>
</evidence>
<reference evidence="1 2" key="1">
    <citation type="submission" date="2014-06" db="EMBL/GenBank/DDBJ databases">
        <authorList>
            <consortium name="DOE Joint Genome Institute"/>
            <person name="Kuo A."/>
            <person name="Kohler A."/>
            <person name="Nagy L.G."/>
            <person name="Floudas D."/>
            <person name="Copeland A."/>
            <person name="Barry K.W."/>
            <person name="Cichocki N."/>
            <person name="Veneault-Fourrey C."/>
            <person name="LaButti K."/>
            <person name="Lindquist E.A."/>
            <person name="Lipzen A."/>
            <person name="Lundell T."/>
            <person name="Morin E."/>
            <person name="Murat C."/>
            <person name="Sun H."/>
            <person name="Tunlid A."/>
            <person name="Henrissat B."/>
            <person name="Grigoriev I.V."/>
            <person name="Hibbett D.S."/>
            <person name="Martin F."/>
            <person name="Nordberg H.P."/>
            <person name="Cantor M.N."/>
            <person name="Hua S.X."/>
        </authorList>
    </citation>
    <scope>NUCLEOTIDE SEQUENCE [LARGE SCALE GENOMIC DNA]</scope>
    <source>
        <strain evidence="1 2">ATCC 200175</strain>
    </source>
</reference>
<feature type="non-terminal residue" evidence="1">
    <location>
        <position position="1"/>
    </location>
</feature>
<dbReference type="Proteomes" id="UP000053647">
    <property type="component" value="Unassembled WGS sequence"/>
</dbReference>
<name>A0A0C9U0F7_PAXIN</name>
<feature type="non-terminal residue" evidence="1">
    <location>
        <position position="105"/>
    </location>
</feature>
<accession>A0A0C9U0F7</accession>
<sequence>RTAEFGCNDAVRRCHDLRFNAAPDGDLRKRHKIAKIKKILIDMLREIDFPLHNRYLPWSTLEGDLQKRGYKITNWPSRVPRENDKGINTLSAGHVHELYVALTQA</sequence>
<protein>
    <submittedName>
        <fullName evidence="1">Uncharacterized protein</fullName>
    </submittedName>
</protein>
<organism evidence="1 2">
    <name type="scientific">Paxillus involutus ATCC 200175</name>
    <dbReference type="NCBI Taxonomy" id="664439"/>
    <lineage>
        <taxon>Eukaryota</taxon>
        <taxon>Fungi</taxon>
        <taxon>Dikarya</taxon>
        <taxon>Basidiomycota</taxon>
        <taxon>Agaricomycotina</taxon>
        <taxon>Agaricomycetes</taxon>
        <taxon>Agaricomycetidae</taxon>
        <taxon>Boletales</taxon>
        <taxon>Paxilineae</taxon>
        <taxon>Paxillaceae</taxon>
        <taxon>Paxillus</taxon>
    </lineage>
</organism>
<evidence type="ECO:0000313" key="2">
    <source>
        <dbReference type="Proteomes" id="UP000053647"/>
    </source>
</evidence>
<keyword evidence="2" id="KW-1185">Reference proteome</keyword>
<proteinExistence type="predicted"/>
<dbReference type="OrthoDB" id="2688041at2759"/>
<gene>
    <name evidence="1" type="ORF">PAXINDRAFT_170665</name>
</gene>
<dbReference type="AlphaFoldDB" id="A0A0C9U0F7"/>
<dbReference type="HOGENOM" id="CLU_2242981_0_0_1"/>